<evidence type="ECO:0000256" key="1">
    <source>
        <dbReference type="ARBA" id="ARBA00008455"/>
    </source>
</evidence>
<evidence type="ECO:0000259" key="3">
    <source>
        <dbReference type="SMART" id="SM00645"/>
    </source>
</evidence>
<reference evidence="5" key="1">
    <citation type="submission" date="2020-10" db="EMBL/GenBank/DDBJ databases">
        <authorList>
            <person name="Han B."/>
            <person name="Lu T."/>
            <person name="Zhao Q."/>
            <person name="Huang X."/>
            <person name="Zhao Y."/>
        </authorList>
    </citation>
    <scope>NUCLEOTIDE SEQUENCE</scope>
</reference>
<dbReference type="SUPFAM" id="SSF54001">
    <property type="entry name" value="Cysteine proteinases"/>
    <property type="match status" value="1"/>
</dbReference>
<dbReference type="PROSITE" id="PS00640">
    <property type="entry name" value="THIOL_PROTEASE_ASN"/>
    <property type="match status" value="1"/>
</dbReference>
<evidence type="ECO:0000256" key="2">
    <source>
        <dbReference type="ARBA" id="ARBA00023157"/>
    </source>
</evidence>
<dbReference type="InterPro" id="IPR039417">
    <property type="entry name" value="Peptidase_C1A_papain-like"/>
</dbReference>
<evidence type="ECO:0000313" key="5">
    <source>
        <dbReference type="EMBL" id="CAD6268727.1"/>
    </source>
</evidence>
<comment type="caution">
    <text evidence="5">The sequence shown here is derived from an EMBL/GenBank/DDBJ whole genome shotgun (WGS) entry which is preliminary data.</text>
</comment>
<organism evidence="5 6">
    <name type="scientific">Miscanthus lutarioriparius</name>
    <dbReference type="NCBI Taxonomy" id="422564"/>
    <lineage>
        <taxon>Eukaryota</taxon>
        <taxon>Viridiplantae</taxon>
        <taxon>Streptophyta</taxon>
        <taxon>Embryophyta</taxon>
        <taxon>Tracheophyta</taxon>
        <taxon>Spermatophyta</taxon>
        <taxon>Magnoliopsida</taxon>
        <taxon>Liliopsida</taxon>
        <taxon>Poales</taxon>
        <taxon>Poaceae</taxon>
        <taxon>PACMAD clade</taxon>
        <taxon>Panicoideae</taxon>
        <taxon>Andropogonodae</taxon>
        <taxon>Andropogoneae</taxon>
        <taxon>Saccharinae</taxon>
        <taxon>Miscanthus</taxon>
    </lineage>
</organism>
<feature type="domain" description="Cathepsin propeptide inhibitor" evidence="4">
    <location>
        <begin position="28"/>
        <end position="93"/>
    </location>
</feature>
<dbReference type="PANTHER" id="PTHR12411">
    <property type="entry name" value="CYSTEINE PROTEASE FAMILY C1-RELATED"/>
    <property type="match status" value="1"/>
</dbReference>
<dbReference type="AlphaFoldDB" id="A0A811RFP4"/>
<dbReference type="PRINTS" id="PR00705">
    <property type="entry name" value="PAPAIN"/>
</dbReference>
<evidence type="ECO:0000259" key="4">
    <source>
        <dbReference type="SMART" id="SM00848"/>
    </source>
</evidence>
<dbReference type="InterPro" id="IPR013128">
    <property type="entry name" value="Peptidase_C1A"/>
</dbReference>
<comment type="similarity">
    <text evidence="1">Belongs to the peptidase C1 family.</text>
</comment>
<dbReference type="GO" id="GO:0008234">
    <property type="term" value="F:cysteine-type peptidase activity"/>
    <property type="evidence" value="ECO:0007669"/>
    <property type="project" value="InterPro"/>
</dbReference>
<keyword evidence="6" id="KW-1185">Reference proteome</keyword>
<dbReference type="InterPro" id="IPR025661">
    <property type="entry name" value="Pept_asp_AS"/>
</dbReference>
<dbReference type="OrthoDB" id="10253408at2759"/>
<dbReference type="SMART" id="SM00645">
    <property type="entry name" value="Pept_C1"/>
    <property type="match status" value="1"/>
</dbReference>
<dbReference type="InterPro" id="IPR000668">
    <property type="entry name" value="Peptidase_C1A_C"/>
</dbReference>
<evidence type="ECO:0000313" key="6">
    <source>
        <dbReference type="Proteomes" id="UP000604825"/>
    </source>
</evidence>
<gene>
    <name evidence="5" type="ORF">NCGR_LOCUS52032</name>
</gene>
<dbReference type="Proteomes" id="UP000604825">
    <property type="component" value="Unassembled WGS sequence"/>
</dbReference>
<keyword evidence="2" id="KW-1015">Disulfide bond</keyword>
<dbReference type="SMART" id="SM00848">
    <property type="entry name" value="Inhibitor_I29"/>
    <property type="match status" value="1"/>
</dbReference>
<feature type="domain" description="Peptidase C1A papain C-terminal" evidence="3">
    <location>
        <begin position="130"/>
        <end position="374"/>
    </location>
</feature>
<dbReference type="CDD" id="cd02248">
    <property type="entry name" value="Peptidase_C1A"/>
    <property type="match status" value="1"/>
</dbReference>
<proteinExistence type="inferred from homology"/>
<dbReference type="InterPro" id="IPR038765">
    <property type="entry name" value="Papain-like_cys_pep_sf"/>
</dbReference>
<accession>A0A811RFP4</accession>
<dbReference type="Gene3D" id="3.90.70.10">
    <property type="entry name" value="Cysteine proteinases"/>
    <property type="match status" value="1"/>
</dbReference>
<protein>
    <submittedName>
        <fullName evidence="5">Uncharacterized protein</fullName>
    </submittedName>
</protein>
<dbReference type="PROSITE" id="PS00639">
    <property type="entry name" value="THIOL_PROTEASE_HIS"/>
    <property type="match status" value="1"/>
</dbReference>
<name>A0A811RFP4_9POAL</name>
<sequence>MAAGGRREASTVSGGDDVAQDMAMRARYETWVAKHGRTYKDHAEKARRYEVFRSNAEFVDSYNAAAVGARGKSSMSSPRLATNKFSDLTSEEFEVMYLNDNVGKVGRLISKRFNGSIPGFMYGSLSESDVPASRNWTAMGAVTAVKDQNKCASCWAFSAVAAVEGIHAIRTGNLVSLSEQQLLDCSTGRKNRGCNKGDMEEAFLYIAGQDHRPRRNHSRVVPSATSGVFWNGGLSEDSAYPYLAVQSNCSALTKPAVAAIRGFQYVPANNETALRLAVSRQPVSVALDARSKAFQHYSSGVYGAAGVVRCKNSSLNHALTAVGYGTDEHGTRYWLMKNSWGTGWGEGGYVKIARDVATDAAGVCGLAVQASYPVA</sequence>
<dbReference type="Pfam" id="PF08246">
    <property type="entry name" value="Inhibitor_I29"/>
    <property type="match status" value="1"/>
</dbReference>
<dbReference type="Pfam" id="PF00112">
    <property type="entry name" value="Peptidase_C1"/>
    <property type="match status" value="1"/>
</dbReference>
<dbReference type="GO" id="GO:0006508">
    <property type="term" value="P:proteolysis"/>
    <property type="evidence" value="ECO:0007669"/>
    <property type="project" value="InterPro"/>
</dbReference>
<dbReference type="InterPro" id="IPR013201">
    <property type="entry name" value="Prot_inhib_I29"/>
</dbReference>
<dbReference type="EMBL" id="CAJGYO010000014">
    <property type="protein sequence ID" value="CAD6268727.1"/>
    <property type="molecule type" value="Genomic_DNA"/>
</dbReference>
<dbReference type="InterPro" id="IPR025660">
    <property type="entry name" value="Pept_his_AS"/>
</dbReference>